<evidence type="ECO:0008006" key="4">
    <source>
        <dbReference type="Google" id="ProtNLM"/>
    </source>
</evidence>
<evidence type="ECO:0000313" key="3">
    <source>
        <dbReference type="Proteomes" id="UP001549099"/>
    </source>
</evidence>
<keyword evidence="1" id="KW-0812">Transmembrane</keyword>
<keyword evidence="1" id="KW-1133">Transmembrane helix</keyword>
<proteinExistence type="predicted"/>
<feature type="transmembrane region" description="Helical" evidence="1">
    <location>
        <begin position="199"/>
        <end position="216"/>
    </location>
</feature>
<feature type="transmembrane region" description="Helical" evidence="1">
    <location>
        <begin position="6"/>
        <end position="23"/>
    </location>
</feature>
<keyword evidence="1" id="KW-0472">Membrane</keyword>
<reference evidence="2 3" key="1">
    <citation type="submission" date="2024-06" db="EMBL/GenBank/DDBJ databases">
        <title>Genomic Encyclopedia of Type Strains, Phase IV (KMG-IV): sequencing the most valuable type-strain genomes for metagenomic binning, comparative biology and taxonomic classification.</title>
        <authorList>
            <person name="Goeker M."/>
        </authorList>
    </citation>
    <scope>NUCLEOTIDE SEQUENCE [LARGE SCALE GENOMIC DNA]</scope>
    <source>
        <strain evidence="2 3">DSM 26128</strain>
    </source>
</reference>
<dbReference type="RefSeq" id="WP_354194297.1">
    <property type="nucleotide sequence ID" value="NZ_JBEPLW010000001.1"/>
</dbReference>
<dbReference type="EMBL" id="JBEPLW010000001">
    <property type="protein sequence ID" value="MET3574263.1"/>
    <property type="molecule type" value="Genomic_DNA"/>
</dbReference>
<evidence type="ECO:0000256" key="1">
    <source>
        <dbReference type="SAM" id="Phobius"/>
    </source>
</evidence>
<accession>A0ABV2G7K2</accession>
<name>A0ABV2G7K2_9BACL</name>
<feature type="transmembrane region" description="Helical" evidence="1">
    <location>
        <begin position="76"/>
        <end position="93"/>
    </location>
</feature>
<feature type="transmembrane region" description="Helical" evidence="1">
    <location>
        <begin position="35"/>
        <end position="56"/>
    </location>
</feature>
<feature type="transmembrane region" description="Helical" evidence="1">
    <location>
        <begin position="228"/>
        <end position="244"/>
    </location>
</feature>
<gene>
    <name evidence="2" type="ORF">ABID49_000139</name>
</gene>
<protein>
    <recommendedName>
        <fullName evidence="4">ZIP Zinc transporter</fullName>
    </recommendedName>
</protein>
<comment type="caution">
    <text evidence="2">The sequence shown here is derived from an EMBL/GenBank/DDBJ whole genome shotgun (WGS) entry which is preliminary data.</text>
</comment>
<organism evidence="2 3">
    <name type="scientific">Bhargavaea ullalensis</name>
    <dbReference type="NCBI Taxonomy" id="1265685"/>
    <lineage>
        <taxon>Bacteria</taxon>
        <taxon>Bacillati</taxon>
        <taxon>Bacillota</taxon>
        <taxon>Bacilli</taxon>
        <taxon>Bacillales</taxon>
        <taxon>Caryophanaceae</taxon>
        <taxon>Bhargavaea</taxon>
    </lineage>
</organism>
<keyword evidence="3" id="KW-1185">Reference proteome</keyword>
<sequence>MPLTLFRFILAAGFVLLHLFSKNMKFLRDSPRSRILSVAGGIAVAYVFLHLLPDLAEYEDELKGTLDFATNRFLEHHLYMIAMLGLAIFYGLEQMAKASKRHNVEDGRHKARPLVFWIHIGSFTLYNALIGYLLVRENFTSHYGRLFFFIAMGVHFVTNDRGLRATHKEDYDRYGRWLLAVAILAGWLIGTITEVSDVVISYLTALLAGGVIMNVMKEELPEERESSFPAFLLGLVAYSLILILL</sequence>
<feature type="transmembrane region" description="Helical" evidence="1">
    <location>
        <begin position="175"/>
        <end position="193"/>
    </location>
</feature>
<dbReference type="Proteomes" id="UP001549099">
    <property type="component" value="Unassembled WGS sequence"/>
</dbReference>
<feature type="transmembrane region" description="Helical" evidence="1">
    <location>
        <begin position="146"/>
        <end position="163"/>
    </location>
</feature>
<feature type="transmembrane region" description="Helical" evidence="1">
    <location>
        <begin position="114"/>
        <end position="134"/>
    </location>
</feature>
<evidence type="ECO:0000313" key="2">
    <source>
        <dbReference type="EMBL" id="MET3574263.1"/>
    </source>
</evidence>